<evidence type="ECO:0000313" key="3">
    <source>
        <dbReference type="EMBL" id="MCV3214616.1"/>
    </source>
</evidence>
<protein>
    <submittedName>
        <fullName evidence="3">Uncharacterized protein</fullName>
    </submittedName>
</protein>
<feature type="region of interest" description="Disordered" evidence="1">
    <location>
        <begin position="286"/>
        <end position="329"/>
    </location>
</feature>
<dbReference type="EMBL" id="JAOWRF010000211">
    <property type="protein sequence ID" value="MCV3214616.1"/>
    <property type="molecule type" value="Genomic_DNA"/>
</dbReference>
<evidence type="ECO:0000256" key="2">
    <source>
        <dbReference type="SAM" id="Phobius"/>
    </source>
</evidence>
<organism evidence="3 4">
    <name type="scientific">Plectonema radiosum NIES-515</name>
    <dbReference type="NCBI Taxonomy" id="2986073"/>
    <lineage>
        <taxon>Bacteria</taxon>
        <taxon>Bacillati</taxon>
        <taxon>Cyanobacteriota</taxon>
        <taxon>Cyanophyceae</taxon>
        <taxon>Oscillatoriophycideae</taxon>
        <taxon>Oscillatoriales</taxon>
        <taxon>Microcoleaceae</taxon>
        <taxon>Plectonema</taxon>
    </lineage>
</organism>
<name>A0ABT3AZR1_9CYAN</name>
<feature type="region of interest" description="Disordered" evidence="1">
    <location>
        <begin position="104"/>
        <end position="129"/>
    </location>
</feature>
<keyword evidence="2" id="KW-0812">Transmembrane</keyword>
<sequence>MTRYSIPSENLPQNLVSPPELDTLDWESRMARLVGLVEESSEANTKEAAEESTSSLQPLSEPQEVRTKESLSSNPFAKLGLVGAGTLGIVLVAGVFLSQLMNTGKQQPKKNNSVSTRSQPISDSRPQQLQSELETLKTKLALTEQAEAVKAAQQKLRLQKPTPSPQVASRPVSQPQPSASVNTVRIPLQRIPTPVRTVYVPRVVTVERVVKVPSVPQKPILQKPIPQKPANSKILPSPLPIVAANTQPIVTATPKPTPDPLEEWAKLAKLGSYGMVTITENSVKATTPTLTPTPTPVPVNNTRLQATNTNPDDEPEEESTPAVSQTKQQTAKSVAVGTKAKAVFATAVFGETTRSTSRDDKKDQSGKDVFVVRLKEPLKSVDGAIALPAKTEFLAQVRSISEQGFLQLDVVKVILPNNNTFTERSLPPNAITIRASQGKPLIASQYSNQGGSGVGIADVGVFVLNGAGKAAEIFNRPDTRIQCVNNSTNTANNTTTNGTNIVTNNCFQTTDTRRNILAGVLEGGATNIAQQISQRNQQNISKRLAQRTNVWFLPAGKEIEVYINQTTQF</sequence>
<keyword evidence="4" id="KW-1185">Reference proteome</keyword>
<reference evidence="3 4" key="1">
    <citation type="submission" date="2022-10" db="EMBL/GenBank/DDBJ databases">
        <title>Identification of biosynthetic pathway for the production of the potent trypsin inhibitor radiosumin.</title>
        <authorList>
            <person name="Fewer D.P."/>
            <person name="Delbaje E."/>
            <person name="Ouyang X."/>
            <person name="Agostino P.D."/>
            <person name="Wahlsten M."/>
            <person name="Jokela J."/>
            <person name="Permi P."/>
            <person name="Haapaniemi E."/>
            <person name="Koistinen H."/>
        </authorList>
    </citation>
    <scope>NUCLEOTIDE SEQUENCE [LARGE SCALE GENOMIC DNA]</scope>
    <source>
        <strain evidence="3 4">NIES-515</strain>
    </source>
</reference>
<evidence type="ECO:0000256" key="1">
    <source>
        <dbReference type="SAM" id="MobiDB-lite"/>
    </source>
</evidence>
<feature type="region of interest" description="Disordered" evidence="1">
    <location>
        <begin position="1"/>
        <end position="20"/>
    </location>
</feature>
<keyword evidence="2" id="KW-0472">Membrane</keyword>
<dbReference type="RefSeq" id="WP_263746192.1">
    <property type="nucleotide sequence ID" value="NZ_JAOWRF010000211.1"/>
</dbReference>
<feature type="region of interest" description="Disordered" evidence="1">
    <location>
        <begin position="152"/>
        <end position="180"/>
    </location>
</feature>
<feature type="compositionally biased region" description="Polar residues" evidence="1">
    <location>
        <begin position="1"/>
        <end position="16"/>
    </location>
</feature>
<feature type="region of interest" description="Disordered" evidence="1">
    <location>
        <begin position="37"/>
        <end position="71"/>
    </location>
</feature>
<keyword evidence="2" id="KW-1133">Transmembrane helix</keyword>
<accession>A0ABT3AZR1</accession>
<feature type="compositionally biased region" description="Polar residues" evidence="1">
    <location>
        <begin position="165"/>
        <end position="180"/>
    </location>
</feature>
<dbReference type="Proteomes" id="UP001526143">
    <property type="component" value="Unassembled WGS sequence"/>
</dbReference>
<gene>
    <name evidence="3" type="ORF">OGM63_14020</name>
</gene>
<feature type="transmembrane region" description="Helical" evidence="2">
    <location>
        <begin position="76"/>
        <end position="97"/>
    </location>
</feature>
<comment type="caution">
    <text evidence="3">The sequence shown here is derived from an EMBL/GenBank/DDBJ whole genome shotgun (WGS) entry which is preliminary data.</text>
</comment>
<proteinExistence type="predicted"/>
<feature type="compositionally biased region" description="Polar residues" evidence="1">
    <location>
        <begin position="51"/>
        <end position="60"/>
    </location>
</feature>
<evidence type="ECO:0000313" key="4">
    <source>
        <dbReference type="Proteomes" id="UP001526143"/>
    </source>
</evidence>